<evidence type="ECO:0000256" key="7">
    <source>
        <dbReference type="SAM" id="MobiDB-lite"/>
    </source>
</evidence>
<evidence type="ECO:0000256" key="4">
    <source>
        <dbReference type="ARBA" id="ARBA00035393"/>
    </source>
</evidence>
<dbReference type="EC" id="3.2.2.-" evidence="6"/>
<dbReference type="GO" id="GO:0006400">
    <property type="term" value="P:tRNA modification"/>
    <property type="evidence" value="ECO:0007669"/>
    <property type="project" value="TreeGrafter"/>
</dbReference>
<feature type="domain" description="EGF-like" evidence="8 9">
    <location>
        <begin position="219"/>
        <end position="230"/>
    </location>
</feature>
<dbReference type="InterPro" id="IPR000742">
    <property type="entry name" value="EGF"/>
</dbReference>
<dbReference type="EMBL" id="MDYQ01000151">
    <property type="protein sequence ID" value="PRP80389.1"/>
    <property type="molecule type" value="Genomic_DNA"/>
</dbReference>
<dbReference type="GO" id="GO:0016787">
    <property type="term" value="F:hydrolase activity"/>
    <property type="evidence" value="ECO:0007669"/>
    <property type="project" value="UniProtKB-KW"/>
</dbReference>
<feature type="compositionally biased region" description="Basic and acidic residues" evidence="7">
    <location>
        <begin position="99"/>
        <end position="109"/>
    </location>
</feature>
<keyword evidence="1 6" id="KW-0378">Hydrolase</keyword>
<proteinExistence type="inferred from homology"/>
<dbReference type="Proteomes" id="UP000241769">
    <property type="component" value="Unassembled WGS sequence"/>
</dbReference>
<evidence type="ECO:0000313" key="11">
    <source>
        <dbReference type="Proteomes" id="UP000241769"/>
    </source>
</evidence>
<evidence type="ECO:0000259" key="9">
    <source>
        <dbReference type="PROSITE" id="PS01186"/>
    </source>
</evidence>
<accession>A0A2P6N8W9</accession>
<feature type="region of interest" description="Disordered" evidence="7">
    <location>
        <begin position="1"/>
        <end position="25"/>
    </location>
</feature>
<evidence type="ECO:0000313" key="10">
    <source>
        <dbReference type="EMBL" id="PRP80389.1"/>
    </source>
</evidence>
<evidence type="ECO:0000256" key="3">
    <source>
        <dbReference type="ARBA" id="ARBA00035306"/>
    </source>
</evidence>
<protein>
    <recommendedName>
        <fullName evidence="3 6">Queuosine 5'-phosphate N-glycosylase/hydrolase</fullName>
        <ecNumber evidence="6">3.2.2.-</ecNumber>
    </recommendedName>
    <alternativeName>
        <fullName evidence="4 6">Queuosine-nucleotide N-glycosylase/hydrolase</fullName>
    </alternativeName>
</protein>
<evidence type="ECO:0000256" key="5">
    <source>
        <dbReference type="ARBA" id="ARBA00048204"/>
    </source>
</evidence>
<comment type="catalytic activity">
    <reaction evidence="5 6">
        <text>queuosine 5'-phosphate + H2O = queuine + D-ribose 5-phosphate</text>
        <dbReference type="Rhea" id="RHEA:75387"/>
        <dbReference type="ChEBI" id="CHEBI:15377"/>
        <dbReference type="ChEBI" id="CHEBI:17433"/>
        <dbReference type="ChEBI" id="CHEBI:78346"/>
        <dbReference type="ChEBI" id="CHEBI:194371"/>
    </reaction>
    <physiologicalReaction direction="left-to-right" evidence="5 6">
        <dbReference type="Rhea" id="RHEA:75388"/>
    </physiologicalReaction>
</comment>
<gene>
    <name evidence="10" type="ORF">PROFUN_11987</name>
</gene>
<comment type="function">
    <text evidence="6">Catalyzes the hydrolysis of queuosine 5'-phosphate, releasing the nucleobase queuine (q). Is required for salvage of queuine from exogenous queuosine (Q) that is imported and then converted to queuosine 5'-phosphate intracellularly.</text>
</comment>
<dbReference type="OrthoDB" id="416777at2759"/>
<dbReference type="PROSITE" id="PS01186">
    <property type="entry name" value="EGF_2"/>
    <property type="match status" value="1"/>
</dbReference>
<evidence type="ECO:0000259" key="8">
    <source>
        <dbReference type="PROSITE" id="PS00022"/>
    </source>
</evidence>
<name>A0A2P6N8W9_9EUKA</name>
<keyword evidence="11" id="KW-1185">Reference proteome</keyword>
<sequence>MSYFYHYPTKEKRAPEKNEPPSNSRDLLELLSHQPLTGAGHLLPLRGPIVGKYTEKLTPFVNYIIKHIIRLFQSIICLSSGNVVDSDHLTEAQSTRSQELGDPRGDGRSCRSPQIPTVESTTTYRSSLFSITVTKQTLTRAMCIAVPIKCTEPDTSAFSKMSRKHQTSPSQLRLIIPLLMHEPRSLSLQLFFFCTLLSLALAACQYGVAHPYYYSDDACSCYPGFSGSNCTVRPSNLCPYRPVSSVNSAFDAQVSTYSSPCGLSVDVLATLEQTPYLYPSSNDTLASDDTAYVADTTITFGSVATPCDYPGRLWSALSPNYNCSDHLAGELDWRSLLNTCGFVSNGAGAYNGSLTATRTYSIPTSFGPMARVESASVPIYITFPLTVTASTVAVQDNVIVVVNTTVFSVSLLSKVAFDPITFNWNIVITTVTASPYQLNLLSPSTNDNGRTVSAGISNCNIVNGNCVQTASFYAPNCAALNVIINLPFNATCRAGITNCTQPTSSNVNAAVTVTSGSSCPIATTISFNGATLFASNRSDLATQTRTFSAKDTGYFGANLYSNQAKINSLTPLHVCYRYNYTGSSYNITNCPSNVPTPHPNTEVDYALSTVSSNSYFGMYNSMSGDGLWSAGSSYVLDKVYIYSHANKASPLLTQVINVVGTANGRFGGSLALSQNGNILVVGAPLQGTSYDGRAYIFSRSGPSQNYTLLTSLVPPACDRCYFGMASVISGDGSTVIISAPNSDAGASKISRVYFYTAASSWALQKTLTYNNITFGSSLAVNYDGSAMVAGVRDYSYAAQYYSTGTVYLALKSTNWAPVKLPDQPPSVNCALGLTVAMSNDANTIAASGQFECNYIFTNINGNWAYSQIKRSSRFGQFGMSADGLTTVLGSDSEGAAYLIKQWTAGSFTTELITGPSFVSGLSQGGTGNTLTLSSNGTVLSLSTWGATSAGLSNVGKMTYISIQCGPSGAVCATNSDCCGTGLACNSGICTNTTSCTTTQINVMATSDCLPLNWTSSAPAGYRAGFIIPWAQNPTASNKGAVTVYATLKINWDGISKKRSSNEALISAGSVVSFTDAPIQNDSPAVPLTTHEESGRIVGAAAGHFLEEHKRLGLSHAPLGAALDATRHAISMTLAKVKYTWFRSVARAINGQGDLNVPPMRSGGMYAPDLSVSQERVHSHVIRVPGQLFAIEIIRDHMHIEHKPPAMMTVEDHTSPVVESAKFITQNSEHVTIDMSGSAAQKLVDAYKTGSFRLENWKSHELTPKTMDEDTLNWIFVVDTLNFCFWTSPDRPAYEAEYNGTTYTGYWSMVASINAALQKDIPVCDPKYLSELDEHKLRQIFVPCRGRDVPMFHERLTVLREAGTVLMEKFGGKFSNCIQMAGKSSQKLLRTIVKTSFVHRMNQTVCLYKRAQILIADIWACFLGQDFGEFSDIDSITMFADYRVPQILVAFGVLNYSDSLMEDLRRGDLIPPGDPREVEIRGNSIMAVEMLREKMSALIGSDRSHPLNSIVIDFYLWDTAKSLGDKLNHIPIHRTLGIFY</sequence>
<comment type="similarity">
    <text evidence="2 6">Belongs to the QNG1 protein family.</text>
</comment>
<feature type="region of interest" description="Disordered" evidence="7">
    <location>
        <begin position="94"/>
        <end position="115"/>
    </location>
</feature>
<dbReference type="InterPro" id="IPR019438">
    <property type="entry name" value="Q_salvage"/>
</dbReference>
<comment type="caution">
    <text evidence="10">The sequence shown here is derived from an EMBL/GenBank/DDBJ whole genome shotgun (WGS) entry which is preliminary data.</text>
</comment>
<feature type="compositionally biased region" description="Basic and acidic residues" evidence="7">
    <location>
        <begin position="8"/>
        <end position="19"/>
    </location>
</feature>
<evidence type="ECO:0000256" key="2">
    <source>
        <dbReference type="ARBA" id="ARBA00035119"/>
    </source>
</evidence>
<dbReference type="PANTHER" id="PTHR21314:SF0">
    <property type="entry name" value="QUEUOSINE 5'-PHOSPHATE N-GLYCOSYLASE_HYDROLASE"/>
    <property type="match status" value="1"/>
</dbReference>
<dbReference type="PANTHER" id="PTHR21314">
    <property type="entry name" value="QUEUOSINE 5'-PHOSPHATE N-GLYCOSYLASE_HYDROLASE-RELATED"/>
    <property type="match status" value="1"/>
</dbReference>
<dbReference type="PROSITE" id="PS00022">
    <property type="entry name" value="EGF_1"/>
    <property type="match status" value="1"/>
</dbReference>
<evidence type="ECO:0000256" key="6">
    <source>
        <dbReference type="RuleBase" id="RU365002"/>
    </source>
</evidence>
<dbReference type="SUPFAM" id="SSF101908">
    <property type="entry name" value="Putative isomerase YbhE"/>
    <property type="match status" value="1"/>
</dbReference>
<evidence type="ECO:0000256" key="1">
    <source>
        <dbReference type="ARBA" id="ARBA00022801"/>
    </source>
</evidence>
<dbReference type="InParanoid" id="A0A2P6N8W9"/>
<dbReference type="Pfam" id="PF10343">
    <property type="entry name" value="Q_salvage"/>
    <property type="match status" value="1"/>
</dbReference>
<organism evidence="10 11">
    <name type="scientific">Planoprotostelium fungivorum</name>
    <dbReference type="NCBI Taxonomy" id="1890364"/>
    <lineage>
        <taxon>Eukaryota</taxon>
        <taxon>Amoebozoa</taxon>
        <taxon>Evosea</taxon>
        <taxon>Variosea</taxon>
        <taxon>Cavosteliida</taxon>
        <taxon>Cavosteliaceae</taxon>
        <taxon>Planoprotostelium</taxon>
    </lineage>
</organism>
<reference evidence="10 11" key="1">
    <citation type="journal article" date="2018" name="Genome Biol. Evol.">
        <title>Multiple Roots of Fruiting Body Formation in Amoebozoa.</title>
        <authorList>
            <person name="Hillmann F."/>
            <person name="Forbes G."/>
            <person name="Novohradska S."/>
            <person name="Ferling I."/>
            <person name="Riege K."/>
            <person name="Groth M."/>
            <person name="Westermann M."/>
            <person name="Marz M."/>
            <person name="Spaller T."/>
            <person name="Winckler T."/>
            <person name="Schaap P."/>
            <person name="Glockner G."/>
        </authorList>
    </citation>
    <scope>NUCLEOTIDE SEQUENCE [LARGE SCALE GENOMIC DNA]</scope>
    <source>
        <strain evidence="10 11">Jena</strain>
    </source>
</reference>